<evidence type="ECO:0000313" key="4">
    <source>
        <dbReference type="EMBL" id="KAK9729966.1"/>
    </source>
</evidence>
<evidence type="ECO:0000313" key="5">
    <source>
        <dbReference type="Proteomes" id="UP001458880"/>
    </source>
</evidence>
<dbReference type="PANTHER" id="PTHR10380:SF173">
    <property type="entry name" value="CUTICULAR PROTEIN 47EF, ISOFORM C-RELATED"/>
    <property type="match status" value="1"/>
</dbReference>
<dbReference type="PANTHER" id="PTHR10380">
    <property type="entry name" value="CUTICLE PROTEIN"/>
    <property type="match status" value="1"/>
</dbReference>
<dbReference type="PRINTS" id="PR00947">
    <property type="entry name" value="CUTICLE"/>
</dbReference>
<name>A0AAW1L7J6_POPJA</name>
<gene>
    <name evidence="4" type="ORF">QE152_g15648</name>
</gene>
<dbReference type="Pfam" id="PF00379">
    <property type="entry name" value="Chitin_bind_4"/>
    <property type="match status" value="1"/>
</dbReference>
<feature type="signal peptide" evidence="3">
    <location>
        <begin position="1"/>
        <end position="16"/>
    </location>
</feature>
<evidence type="ECO:0000256" key="3">
    <source>
        <dbReference type="SAM" id="SignalP"/>
    </source>
</evidence>
<keyword evidence="1 2" id="KW-0193">Cuticle</keyword>
<dbReference type="EMBL" id="JASPKY010000155">
    <property type="protein sequence ID" value="KAK9729966.1"/>
    <property type="molecule type" value="Genomic_DNA"/>
</dbReference>
<dbReference type="InterPro" id="IPR050468">
    <property type="entry name" value="Cuticle_Struct_Prot"/>
</dbReference>
<dbReference type="PROSITE" id="PS51155">
    <property type="entry name" value="CHIT_BIND_RR_2"/>
    <property type="match status" value="1"/>
</dbReference>
<evidence type="ECO:0000256" key="2">
    <source>
        <dbReference type="PROSITE-ProRule" id="PRU00497"/>
    </source>
</evidence>
<dbReference type="Proteomes" id="UP001458880">
    <property type="component" value="Unassembled WGS sequence"/>
</dbReference>
<dbReference type="PROSITE" id="PS00233">
    <property type="entry name" value="CHIT_BIND_RR_1"/>
    <property type="match status" value="1"/>
</dbReference>
<protein>
    <submittedName>
        <fullName evidence="4">Insect cuticle protein</fullName>
    </submittedName>
</protein>
<dbReference type="GO" id="GO:0062129">
    <property type="term" value="C:chitin-based extracellular matrix"/>
    <property type="evidence" value="ECO:0007669"/>
    <property type="project" value="TreeGrafter"/>
</dbReference>
<dbReference type="InterPro" id="IPR031311">
    <property type="entry name" value="CHIT_BIND_RR_consensus"/>
</dbReference>
<organism evidence="4 5">
    <name type="scientific">Popillia japonica</name>
    <name type="common">Japanese beetle</name>
    <dbReference type="NCBI Taxonomy" id="7064"/>
    <lineage>
        <taxon>Eukaryota</taxon>
        <taxon>Metazoa</taxon>
        <taxon>Ecdysozoa</taxon>
        <taxon>Arthropoda</taxon>
        <taxon>Hexapoda</taxon>
        <taxon>Insecta</taxon>
        <taxon>Pterygota</taxon>
        <taxon>Neoptera</taxon>
        <taxon>Endopterygota</taxon>
        <taxon>Coleoptera</taxon>
        <taxon>Polyphaga</taxon>
        <taxon>Scarabaeiformia</taxon>
        <taxon>Scarabaeidae</taxon>
        <taxon>Rutelinae</taxon>
        <taxon>Popillia</taxon>
    </lineage>
</organism>
<dbReference type="InterPro" id="IPR000618">
    <property type="entry name" value="Insect_cuticle"/>
</dbReference>
<keyword evidence="5" id="KW-1185">Reference proteome</keyword>
<feature type="chain" id="PRO_5043699339" evidence="3">
    <location>
        <begin position="17"/>
        <end position="118"/>
    </location>
</feature>
<sequence>MKVIICVALLIAVTHAAPQYNPDAVTHAAPQYNPDGSATILRNELNFLSPSSYIYSYETSNGIAAQEQGHLNNEGRADEALSVRGQYSYVGTDGKTYNVFYVADENGFQPQSAQLSRH</sequence>
<keyword evidence="3" id="KW-0732">Signal</keyword>
<comment type="caution">
    <text evidence="4">The sequence shown here is derived from an EMBL/GenBank/DDBJ whole genome shotgun (WGS) entry which is preliminary data.</text>
</comment>
<dbReference type="AlphaFoldDB" id="A0AAW1L7J6"/>
<evidence type="ECO:0000256" key="1">
    <source>
        <dbReference type="ARBA" id="ARBA00022460"/>
    </source>
</evidence>
<reference evidence="4 5" key="1">
    <citation type="journal article" date="2024" name="BMC Genomics">
        <title>De novo assembly and annotation of Popillia japonica's genome with initial clues to its potential as an invasive pest.</title>
        <authorList>
            <person name="Cucini C."/>
            <person name="Boschi S."/>
            <person name="Funari R."/>
            <person name="Cardaioli E."/>
            <person name="Iannotti N."/>
            <person name="Marturano G."/>
            <person name="Paoli F."/>
            <person name="Bruttini M."/>
            <person name="Carapelli A."/>
            <person name="Frati F."/>
            <person name="Nardi F."/>
        </authorList>
    </citation>
    <scope>NUCLEOTIDE SEQUENCE [LARGE SCALE GENOMIC DNA]</scope>
    <source>
        <strain evidence="4">DMR45628</strain>
    </source>
</reference>
<proteinExistence type="predicted"/>
<accession>A0AAW1L7J6</accession>
<dbReference type="GO" id="GO:0008010">
    <property type="term" value="F:structural constituent of chitin-based larval cuticle"/>
    <property type="evidence" value="ECO:0007669"/>
    <property type="project" value="TreeGrafter"/>
</dbReference>